<dbReference type="OrthoDB" id="3829721at2"/>
<feature type="transmembrane region" description="Helical" evidence="1">
    <location>
        <begin position="90"/>
        <end position="110"/>
    </location>
</feature>
<keyword evidence="1" id="KW-1133">Transmembrane helix</keyword>
<dbReference type="RefSeq" id="WP_159545139.1">
    <property type="nucleotide sequence ID" value="NZ_CP047156.1"/>
</dbReference>
<feature type="transmembrane region" description="Helical" evidence="1">
    <location>
        <begin position="66"/>
        <end position="84"/>
    </location>
</feature>
<keyword evidence="3" id="KW-1185">Reference proteome</keyword>
<dbReference type="InterPro" id="IPR005325">
    <property type="entry name" value="DUF308_memb"/>
</dbReference>
<evidence type="ECO:0000313" key="2">
    <source>
        <dbReference type="EMBL" id="QHC00547.1"/>
    </source>
</evidence>
<keyword evidence="1" id="KW-0812">Transmembrane</keyword>
<feature type="transmembrane region" description="Helical" evidence="1">
    <location>
        <begin position="146"/>
        <end position="170"/>
    </location>
</feature>
<proteinExistence type="predicted"/>
<name>A0A7L4YPR4_9ACTN</name>
<dbReference type="PANTHER" id="PTHR34989:SF1">
    <property type="entry name" value="PROTEIN HDED"/>
    <property type="match status" value="1"/>
</dbReference>
<dbReference type="KEGG" id="eke:EK0264_09780"/>
<dbReference type="AlphaFoldDB" id="A0A7L4YPR4"/>
<keyword evidence="1" id="KW-0472">Membrane</keyword>
<dbReference type="Pfam" id="PF03729">
    <property type="entry name" value="DUF308"/>
    <property type="match status" value="1"/>
</dbReference>
<accession>A0A7L4YPR4</accession>
<dbReference type="InParanoid" id="A0A7L4YPR4"/>
<sequence>MNLFKSTGNALIVRGVLTVIFGILAMVWPVATIVAFAVLWGVFALVDGLMSFGVAFSSLISGWARALFVLMGILGVLAGLFVIFRPVQGAVILTWVLGIWLIVHGIFDIAAAFGHQLPMPRWLMVLTGVLALIAGILIVANPGASTVSLAVLLAAFALVWGVTTIIAGFAMRRLDKQVNAPQV</sequence>
<reference evidence="2 3" key="1">
    <citation type="journal article" date="2018" name="Int. J. Syst. Evol. Microbiol.">
        <title>Epidermidibacterium keratini gen. nov., sp. nov., a member of the family Sporichthyaceae, isolated from keratin epidermis.</title>
        <authorList>
            <person name="Lee D.G."/>
            <person name="Trujillo M.E."/>
            <person name="Kang S."/>
            <person name="Nam J.J."/>
            <person name="Kim Y.J."/>
        </authorList>
    </citation>
    <scope>NUCLEOTIDE SEQUENCE [LARGE SCALE GENOMIC DNA]</scope>
    <source>
        <strain evidence="2 3">EPI-7</strain>
    </source>
</reference>
<dbReference type="PANTHER" id="PTHR34989">
    <property type="entry name" value="PROTEIN HDED"/>
    <property type="match status" value="1"/>
</dbReference>
<dbReference type="InterPro" id="IPR052712">
    <property type="entry name" value="Acid_resist_chaperone_HdeD"/>
</dbReference>
<dbReference type="GO" id="GO:0005886">
    <property type="term" value="C:plasma membrane"/>
    <property type="evidence" value="ECO:0007669"/>
    <property type="project" value="TreeGrafter"/>
</dbReference>
<feature type="transmembrane region" description="Helical" evidence="1">
    <location>
        <begin position="122"/>
        <end position="140"/>
    </location>
</feature>
<gene>
    <name evidence="2" type="ORF">EK0264_09780</name>
</gene>
<dbReference type="Proteomes" id="UP000463857">
    <property type="component" value="Chromosome"/>
</dbReference>
<protein>
    <submittedName>
        <fullName evidence="2">HdeD family acid-resistance protein</fullName>
    </submittedName>
</protein>
<evidence type="ECO:0000313" key="3">
    <source>
        <dbReference type="Proteomes" id="UP000463857"/>
    </source>
</evidence>
<dbReference type="EMBL" id="CP047156">
    <property type="protein sequence ID" value="QHC00547.1"/>
    <property type="molecule type" value="Genomic_DNA"/>
</dbReference>
<evidence type="ECO:0000256" key="1">
    <source>
        <dbReference type="SAM" id="Phobius"/>
    </source>
</evidence>
<feature type="transmembrane region" description="Helical" evidence="1">
    <location>
        <begin position="12"/>
        <end position="31"/>
    </location>
</feature>
<organism evidence="2 3">
    <name type="scientific">Epidermidibacterium keratini</name>
    <dbReference type="NCBI Taxonomy" id="1891644"/>
    <lineage>
        <taxon>Bacteria</taxon>
        <taxon>Bacillati</taxon>
        <taxon>Actinomycetota</taxon>
        <taxon>Actinomycetes</taxon>
        <taxon>Sporichthyales</taxon>
        <taxon>Sporichthyaceae</taxon>
        <taxon>Epidermidibacterium</taxon>
    </lineage>
</organism>